<reference evidence="2 3" key="2">
    <citation type="journal article" date="2019" name="G3 (Bethesda)">
        <title>Hybrid Assembly of the Genome of the Entomopathogenic Nematode Steinernema carpocapsae Identifies the X-Chromosome.</title>
        <authorList>
            <person name="Serra L."/>
            <person name="Macchietto M."/>
            <person name="Macias-Munoz A."/>
            <person name="McGill C.J."/>
            <person name="Rodriguez I.M."/>
            <person name="Rodriguez B."/>
            <person name="Murad R."/>
            <person name="Mortazavi A."/>
        </authorList>
    </citation>
    <scope>NUCLEOTIDE SEQUENCE [LARGE SCALE GENOMIC DNA]</scope>
    <source>
        <strain evidence="2 3">ALL</strain>
    </source>
</reference>
<feature type="chain" id="PRO_5020727924" evidence="1">
    <location>
        <begin position="21"/>
        <end position="108"/>
    </location>
</feature>
<proteinExistence type="predicted"/>
<keyword evidence="1" id="KW-0732">Signal</keyword>
<gene>
    <name evidence="2" type="ORF">L596_004242</name>
</gene>
<name>A0A4U8UV66_STECR</name>
<comment type="caution">
    <text evidence="2">The sequence shown here is derived from an EMBL/GenBank/DDBJ whole genome shotgun (WGS) entry which is preliminary data.</text>
</comment>
<dbReference type="AlphaFoldDB" id="A0A4U8UV66"/>
<reference evidence="2 3" key="1">
    <citation type="journal article" date="2015" name="Genome Biol.">
        <title>Comparative genomics of Steinernema reveals deeply conserved gene regulatory networks.</title>
        <authorList>
            <person name="Dillman A.R."/>
            <person name="Macchietto M."/>
            <person name="Porter C.F."/>
            <person name="Rogers A."/>
            <person name="Williams B."/>
            <person name="Antoshechkin I."/>
            <person name="Lee M.M."/>
            <person name="Goodwin Z."/>
            <person name="Lu X."/>
            <person name="Lewis E.E."/>
            <person name="Goodrich-Blair H."/>
            <person name="Stock S.P."/>
            <person name="Adams B.J."/>
            <person name="Sternberg P.W."/>
            <person name="Mortazavi A."/>
        </authorList>
    </citation>
    <scope>NUCLEOTIDE SEQUENCE [LARGE SCALE GENOMIC DNA]</scope>
    <source>
        <strain evidence="2 3">ALL</strain>
    </source>
</reference>
<protein>
    <submittedName>
        <fullName evidence="2">Uncharacterized protein</fullName>
    </submittedName>
</protein>
<evidence type="ECO:0000313" key="2">
    <source>
        <dbReference type="EMBL" id="TMS37272.1"/>
    </source>
</evidence>
<feature type="signal peptide" evidence="1">
    <location>
        <begin position="1"/>
        <end position="20"/>
    </location>
</feature>
<keyword evidence="3" id="KW-1185">Reference proteome</keyword>
<evidence type="ECO:0000313" key="3">
    <source>
        <dbReference type="Proteomes" id="UP000298663"/>
    </source>
</evidence>
<dbReference type="EMBL" id="AZBU02000001">
    <property type="protein sequence ID" value="TMS37272.1"/>
    <property type="molecule type" value="Genomic_DNA"/>
</dbReference>
<evidence type="ECO:0000256" key="1">
    <source>
        <dbReference type="SAM" id="SignalP"/>
    </source>
</evidence>
<organism evidence="2 3">
    <name type="scientific">Steinernema carpocapsae</name>
    <name type="common">Entomopathogenic nematode</name>
    <dbReference type="NCBI Taxonomy" id="34508"/>
    <lineage>
        <taxon>Eukaryota</taxon>
        <taxon>Metazoa</taxon>
        <taxon>Ecdysozoa</taxon>
        <taxon>Nematoda</taxon>
        <taxon>Chromadorea</taxon>
        <taxon>Rhabditida</taxon>
        <taxon>Tylenchina</taxon>
        <taxon>Panagrolaimomorpha</taxon>
        <taxon>Strongyloidoidea</taxon>
        <taxon>Steinernematidae</taxon>
        <taxon>Steinernema</taxon>
    </lineage>
</organism>
<dbReference type="Proteomes" id="UP000298663">
    <property type="component" value="Unassembled WGS sequence"/>
</dbReference>
<sequence>MAKLTFLFLAAAFLAVLVSAQPAPQQPEFVEIKEEVPSGRVKRWGYGPYGGPYGGGMYGGGYGPYGGHGTTVIKKVIIHRPGYGGYGGGYGPYGGGMYGGGWGSPYFG</sequence>
<accession>A0A4U8UV66</accession>